<evidence type="ECO:0000259" key="3">
    <source>
        <dbReference type="Pfam" id="PF00172"/>
    </source>
</evidence>
<dbReference type="PANTHER" id="PTHR47657:SF7">
    <property type="entry name" value="STEROL REGULATORY ELEMENT-BINDING PROTEIN ECM22"/>
    <property type="match status" value="1"/>
</dbReference>
<sequence>MDANSPLTSESARQRGRASSSSAAGPRRSHQKSRLGSFILGNTSIDLVTKCDEQKPACGNCIRHYVNCDFIETLAAPSCSLDLNMDQLGLLHNYTTSTYATLSESPVIRDFYRITVVQIGLECEYVMRSLLAVSSLQLAYYRSHMREHYRSTAVHHHEIASRIAGNLIQDLNASTVENLFLFSTLTVFYAFGCPRRDDQLHLVGESDIPSWFFLHQGTRALSELASTRLDGALAPIFQHGTERWEAREASRLAASPVNQHLDRLCTLIERSEPDIALRNTYINAISELRKSFLSMECGHGQAYEVTDIFIWVFVVGDDLVPLLRVPTQSAVTILAFFCVLLKGLKSQWWLNGWADYLMAKSYALLDREHRLWIQWPMEEIGYIP</sequence>
<proteinExistence type="predicted"/>
<dbReference type="CDD" id="cd00067">
    <property type="entry name" value="GAL4"/>
    <property type="match status" value="1"/>
</dbReference>
<dbReference type="GO" id="GO:0000981">
    <property type="term" value="F:DNA-binding transcription factor activity, RNA polymerase II-specific"/>
    <property type="evidence" value="ECO:0007669"/>
    <property type="project" value="InterPro"/>
</dbReference>
<evidence type="ECO:0000313" key="4">
    <source>
        <dbReference type="EMBL" id="KAK5624889.1"/>
    </source>
</evidence>
<dbReference type="AlphaFoldDB" id="A0AAN7UNX7"/>
<dbReference type="Proteomes" id="UP001305414">
    <property type="component" value="Unassembled WGS sequence"/>
</dbReference>
<organism evidence="4 5">
    <name type="scientific">Xylaria bambusicola</name>
    <dbReference type="NCBI Taxonomy" id="326684"/>
    <lineage>
        <taxon>Eukaryota</taxon>
        <taxon>Fungi</taxon>
        <taxon>Dikarya</taxon>
        <taxon>Ascomycota</taxon>
        <taxon>Pezizomycotina</taxon>
        <taxon>Sordariomycetes</taxon>
        <taxon>Xylariomycetidae</taxon>
        <taxon>Xylariales</taxon>
        <taxon>Xylariaceae</taxon>
        <taxon>Xylaria</taxon>
    </lineage>
</organism>
<comment type="caution">
    <text evidence="4">The sequence shown here is derived from an EMBL/GenBank/DDBJ whole genome shotgun (WGS) entry which is preliminary data.</text>
</comment>
<feature type="compositionally biased region" description="Low complexity" evidence="2">
    <location>
        <begin position="17"/>
        <end position="26"/>
    </location>
</feature>
<reference evidence="4 5" key="1">
    <citation type="submission" date="2023-10" db="EMBL/GenBank/DDBJ databases">
        <title>Draft genome sequence of Xylaria bambusicola isolate GMP-LS, the root and basal stem rot pathogen of sugarcane in Indonesia.</title>
        <authorList>
            <person name="Selvaraj P."/>
            <person name="Muralishankar V."/>
            <person name="Muruganantham S."/>
            <person name="Sp S."/>
            <person name="Haryani S."/>
            <person name="Lau K.J.X."/>
            <person name="Naqvi N.I."/>
        </authorList>
    </citation>
    <scope>NUCLEOTIDE SEQUENCE [LARGE SCALE GENOMIC DNA]</scope>
    <source>
        <strain evidence="4">GMP-LS</strain>
    </source>
</reference>
<evidence type="ECO:0000256" key="1">
    <source>
        <dbReference type="ARBA" id="ARBA00023242"/>
    </source>
</evidence>
<feature type="domain" description="Zn(2)-C6 fungal-type" evidence="3">
    <location>
        <begin position="49"/>
        <end position="69"/>
    </location>
</feature>
<dbReference type="SUPFAM" id="SSF57701">
    <property type="entry name" value="Zn2/Cys6 DNA-binding domain"/>
    <property type="match status" value="1"/>
</dbReference>
<dbReference type="Gene3D" id="4.10.240.10">
    <property type="entry name" value="Zn(2)-C6 fungal-type DNA-binding domain"/>
    <property type="match status" value="1"/>
</dbReference>
<dbReference type="PANTHER" id="PTHR47657">
    <property type="entry name" value="STEROL REGULATORY ELEMENT-BINDING PROTEIN ECM22"/>
    <property type="match status" value="1"/>
</dbReference>
<dbReference type="InterPro" id="IPR052400">
    <property type="entry name" value="Zn2-C6_fungal_TF"/>
</dbReference>
<accession>A0AAN7UNX7</accession>
<keyword evidence="1" id="KW-0539">Nucleus</keyword>
<dbReference type="EMBL" id="JAWHQM010000002">
    <property type="protein sequence ID" value="KAK5624889.1"/>
    <property type="molecule type" value="Genomic_DNA"/>
</dbReference>
<dbReference type="Pfam" id="PF00172">
    <property type="entry name" value="Zn_clus"/>
    <property type="match status" value="1"/>
</dbReference>
<gene>
    <name evidence="4" type="ORF">RRF57_000605</name>
</gene>
<dbReference type="GO" id="GO:0008270">
    <property type="term" value="F:zinc ion binding"/>
    <property type="evidence" value="ECO:0007669"/>
    <property type="project" value="InterPro"/>
</dbReference>
<keyword evidence="5" id="KW-1185">Reference proteome</keyword>
<evidence type="ECO:0000256" key="2">
    <source>
        <dbReference type="SAM" id="MobiDB-lite"/>
    </source>
</evidence>
<feature type="region of interest" description="Disordered" evidence="2">
    <location>
        <begin position="1"/>
        <end position="32"/>
    </location>
</feature>
<dbReference type="InterPro" id="IPR036864">
    <property type="entry name" value="Zn2-C6_fun-type_DNA-bd_sf"/>
</dbReference>
<protein>
    <recommendedName>
        <fullName evidence="3">Zn(2)-C6 fungal-type domain-containing protein</fullName>
    </recommendedName>
</protein>
<evidence type="ECO:0000313" key="5">
    <source>
        <dbReference type="Proteomes" id="UP001305414"/>
    </source>
</evidence>
<dbReference type="InterPro" id="IPR001138">
    <property type="entry name" value="Zn2Cys6_DnaBD"/>
</dbReference>
<name>A0AAN7UNX7_9PEZI</name>